<accession>A0ABR3EWC2</accession>
<feature type="region of interest" description="Disordered" evidence="1">
    <location>
        <begin position="1"/>
        <end position="23"/>
    </location>
</feature>
<keyword evidence="4" id="KW-1185">Reference proteome</keyword>
<feature type="compositionally biased region" description="Acidic residues" evidence="1">
    <location>
        <begin position="1070"/>
        <end position="1095"/>
    </location>
</feature>
<evidence type="ECO:0000313" key="3">
    <source>
        <dbReference type="EMBL" id="KAL0567221.1"/>
    </source>
</evidence>
<evidence type="ECO:0000256" key="1">
    <source>
        <dbReference type="SAM" id="MobiDB-lite"/>
    </source>
</evidence>
<dbReference type="Pfam" id="PF18758">
    <property type="entry name" value="KDZ"/>
    <property type="match status" value="1"/>
</dbReference>
<feature type="compositionally biased region" description="Pro residues" evidence="1">
    <location>
        <begin position="1055"/>
        <end position="1066"/>
    </location>
</feature>
<protein>
    <recommendedName>
        <fullName evidence="2">CxC2-like cysteine cluster KDZ transposase-associated domain-containing protein</fullName>
    </recommendedName>
</protein>
<feature type="domain" description="CxC2-like cysteine cluster KDZ transposase-associated" evidence="2">
    <location>
        <begin position="214"/>
        <end position="320"/>
    </location>
</feature>
<dbReference type="Proteomes" id="UP001465976">
    <property type="component" value="Unassembled WGS sequence"/>
</dbReference>
<dbReference type="CDD" id="cd19757">
    <property type="entry name" value="Bbox1"/>
    <property type="match status" value="1"/>
</dbReference>
<dbReference type="EMBL" id="JBAHYK010001642">
    <property type="protein sequence ID" value="KAL0567221.1"/>
    <property type="molecule type" value="Genomic_DNA"/>
</dbReference>
<feature type="compositionally biased region" description="Polar residues" evidence="1">
    <location>
        <begin position="1"/>
        <end position="14"/>
    </location>
</feature>
<proteinExistence type="predicted"/>
<dbReference type="Pfam" id="PF18803">
    <property type="entry name" value="CxC2"/>
    <property type="match status" value="1"/>
</dbReference>
<sequence>MSQLRASSSASNNTQKKRKKADKDTLSIRCFDFSQKTPLTNDTSSSSYLESEIYSADGRRVQRRRLAIEPEDKPGDNRVHGGFESPFQSFESLPFFESPFILPDEDELLDRMDNLALDESQKKLARKSASSAQPMVEWQAVASVFLDEMMALEGHGFRSSCTCMSCGGKEALYRCQECSVNARYCKECVVRVHGTRPFDIVQYWNGRFWEDKTLGSLGLVVTLGHLPGEVCQAAHRTRIGFTVVDLNGIQDVFMTHCFCQSDAGHLWQQLLRVQLYPATVNETATAFTFRTLSFFHTLTLQGKVNLYDFYKSLEKVTDGSGTVHVKDHYEAFIRVVRQWRYLKQMKRSGVGCEPNHLASTCRLGGEMYQKIYSMYLYKKFIAVDACFRLKRRLVSSEKKDPGLLTGLAYFVDQPTFRSWVPIEIEEENDCPGLRAIDQANTKLSKGYAQTGAILCLCSRHEIVEPNGTVDTKKGEKYCLTDYAIGASQRLSDEFLNRVLSYDICCQYCRRFSERMMLLPEDTRMKIDPRRWQYAVPKLHIQGHIRKCQEEFAFHLLPGTGQTDGEGIERHWASLGPVATSTKETGPGHRRDILDDHFGHWNHDKVVGTGPLLRKRRQNAREQSEAHRIEFELFNGSQDPQVVAEWRKAVLDWESGLSTKNPYAVERSVTTESDVRLAYATEEAAELLKGYPPLHDVSPSAFMQLGFHIEDLQRQLSLNLKTEHFNTANQQKNLVDDRGRIHREVARLRGLQQVYTPLAIAALNADLQREGDDADARIQELGDRRAKGGAEVERLYMPSDLPEEMRAAADMEKWREMEIRFRRAQLETSLEGIRTHLFIRSRLHTQRSLHVRHQNASTRSRDGMQRNDRKIEAFKIKYRKAWSALNALCGEVSMPELQDKDITSFDDIDTHALKNRRKVLGTKKGRGSQAVITAAGSRLQPDALIRPGESRKVLSWIWRDVDTSSDSAAMREALRIEWLKSWARKRRWEEELGLVDEEMRRTVVTLLYEAGFWRSYQQQAAEVHISVFEGIVAYAEEQACIREALAHNFQSLWARPDPPPRPPPAPKAPESDSDLSDDGEEEQSDEEGAASDGSNE</sequence>
<dbReference type="InterPro" id="IPR041457">
    <property type="entry name" value="CxC2_KDZ-assoc"/>
</dbReference>
<name>A0ABR3EWC2_9AGAR</name>
<gene>
    <name evidence="3" type="ORF">V5O48_014767</name>
</gene>
<dbReference type="PANTHER" id="PTHR33096">
    <property type="entry name" value="CXC2 DOMAIN-CONTAINING PROTEIN"/>
    <property type="match status" value="1"/>
</dbReference>
<feature type="region of interest" description="Disordered" evidence="1">
    <location>
        <begin position="1051"/>
        <end position="1095"/>
    </location>
</feature>
<evidence type="ECO:0000259" key="2">
    <source>
        <dbReference type="Pfam" id="PF18803"/>
    </source>
</evidence>
<reference evidence="3 4" key="1">
    <citation type="submission" date="2024-02" db="EMBL/GenBank/DDBJ databases">
        <title>A draft genome for the cacao thread blight pathogen Marasmius crinis-equi.</title>
        <authorList>
            <person name="Cohen S.P."/>
            <person name="Baruah I.K."/>
            <person name="Amoako-Attah I."/>
            <person name="Bukari Y."/>
            <person name="Meinhardt L.W."/>
            <person name="Bailey B.A."/>
        </authorList>
    </citation>
    <scope>NUCLEOTIDE SEQUENCE [LARGE SCALE GENOMIC DNA]</scope>
    <source>
        <strain evidence="3 4">GH-76</strain>
    </source>
</reference>
<dbReference type="PANTHER" id="PTHR33096:SF1">
    <property type="entry name" value="CXC1-LIKE CYSTEINE CLUSTER ASSOCIATED WITH KDZ TRANSPOSASES DOMAIN-CONTAINING PROTEIN"/>
    <property type="match status" value="1"/>
</dbReference>
<dbReference type="InterPro" id="IPR040521">
    <property type="entry name" value="KDZ"/>
</dbReference>
<evidence type="ECO:0000313" key="4">
    <source>
        <dbReference type="Proteomes" id="UP001465976"/>
    </source>
</evidence>
<organism evidence="3 4">
    <name type="scientific">Marasmius crinis-equi</name>
    <dbReference type="NCBI Taxonomy" id="585013"/>
    <lineage>
        <taxon>Eukaryota</taxon>
        <taxon>Fungi</taxon>
        <taxon>Dikarya</taxon>
        <taxon>Basidiomycota</taxon>
        <taxon>Agaricomycotina</taxon>
        <taxon>Agaricomycetes</taxon>
        <taxon>Agaricomycetidae</taxon>
        <taxon>Agaricales</taxon>
        <taxon>Marasmiineae</taxon>
        <taxon>Marasmiaceae</taxon>
        <taxon>Marasmius</taxon>
    </lineage>
</organism>
<comment type="caution">
    <text evidence="3">The sequence shown here is derived from an EMBL/GenBank/DDBJ whole genome shotgun (WGS) entry which is preliminary data.</text>
</comment>